<evidence type="ECO:0000256" key="1">
    <source>
        <dbReference type="ARBA" id="ARBA00022801"/>
    </source>
</evidence>
<protein>
    <recommendedName>
        <fullName evidence="3">Peptidase A2 domain-containing protein</fullName>
    </recommendedName>
</protein>
<dbReference type="PROSITE" id="PS50175">
    <property type="entry name" value="ASP_PROT_RETROV"/>
    <property type="match status" value="1"/>
</dbReference>
<dbReference type="AlphaFoldDB" id="A0A364YAP1"/>
<comment type="caution">
    <text evidence="4">The sequence shown here is derived from an EMBL/GenBank/DDBJ whole genome shotgun (WGS) entry which is preliminary data.</text>
</comment>
<sequence>MIRKIGVLFFLFLSLQSRAQNLGFTLPPGQHKVAIPIEINNNLVVVPVVLNEALPLKFIIDTGVRTAILTQKTFADILNLPYTRKYTIAGPGATKSIEAFITTNVTLRLPGVLGRGHALLVLAEDYLELRNYLGTDVHGVLGYELFSRFIVDIDYERKLMTLRTPEKFKKRSKFHTLPMTVEDTKPYIKTSVVMKDGKKISVKLLVDSGASHSLLLDPNSSDEIQVPENTVSSTIGRGLGGEITGKVGRISSLNIGTYSVDKPLANFPDPNSYVDTLKMSSVYRNGSLGGEMLSRFHVIFNFPKEELYVKKNSYFRKKFHYNLSGVIVKAKGSRLDVFEVQEIREKSPSDVCGLLPGDIILKLNGLETKQLTLNLINGLLNSKPGKKIRLEIERNGQRVKKEFLLADQI</sequence>
<dbReference type="SUPFAM" id="SSF50156">
    <property type="entry name" value="PDZ domain-like"/>
    <property type="match status" value="1"/>
</dbReference>
<accession>A0A364YAP1</accession>
<dbReference type="Gene3D" id="2.40.70.10">
    <property type="entry name" value="Acid Proteases"/>
    <property type="match status" value="2"/>
</dbReference>
<keyword evidence="1" id="KW-0378">Hydrolase</keyword>
<keyword evidence="2" id="KW-0732">Signal</keyword>
<dbReference type="GO" id="GO:0004190">
    <property type="term" value="F:aspartic-type endopeptidase activity"/>
    <property type="evidence" value="ECO:0007669"/>
    <property type="project" value="InterPro"/>
</dbReference>
<feature type="domain" description="Peptidase A2" evidence="3">
    <location>
        <begin position="56"/>
        <end position="137"/>
    </location>
</feature>
<reference evidence="4 5" key="1">
    <citation type="submission" date="2018-06" db="EMBL/GenBank/DDBJ databases">
        <title>Chryseolinea flavus sp. nov., a member of the phylum Bacteroidetes isolated from soil.</title>
        <authorList>
            <person name="Li Y."/>
            <person name="Wang J."/>
        </authorList>
    </citation>
    <scope>NUCLEOTIDE SEQUENCE [LARGE SCALE GENOMIC DNA]</scope>
    <source>
        <strain evidence="4 5">SDU1-6</strain>
    </source>
</reference>
<dbReference type="InterPro" id="IPR001478">
    <property type="entry name" value="PDZ"/>
</dbReference>
<dbReference type="RefSeq" id="WP_112745417.1">
    <property type="nucleotide sequence ID" value="NZ_QMFY01000001.1"/>
</dbReference>
<dbReference type="EMBL" id="QMFY01000001">
    <property type="protein sequence ID" value="RAW03202.1"/>
    <property type="molecule type" value="Genomic_DNA"/>
</dbReference>
<evidence type="ECO:0000313" key="5">
    <source>
        <dbReference type="Proteomes" id="UP000251889"/>
    </source>
</evidence>
<organism evidence="4 5">
    <name type="scientific">Pseudochryseolinea flava</name>
    <dbReference type="NCBI Taxonomy" id="2059302"/>
    <lineage>
        <taxon>Bacteria</taxon>
        <taxon>Pseudomonadati</taxon>
        <taxon>Bacteroidota</taxon>
        <taxon>Cytophagia</taxon>
        <taxon>Cytophagales</taxon>
        <taxon>Fulvivirgaceae</taxon>
        <taxon>Pseudochryseolinea</taxon>
    </lineage>
</organism>
<dbReference type="GO" id="GO:0006508">
    <property type="term" value="P:proteolysis"/>
    <property type="evidence" value="ECO:0007669"/>
    <property type="project" value="InterPro"/>
</dbReference>
<feature type="chain" id="PRO_5016975957" description="Peptidase A2 domain-containing protein" evidence="2">
    <location>
        <begin position="20"/>
        <end position="409"/>
    </location>
</feature>
<evidence type="ECO:0000256" key="2">
    <source>
        <dbReference type="SAM" id="SignalP"/>
    </source>
</evidence>
<dbReference type="Gene3D" id="2.30.42.10">
    <property type="match status" value="1"/>
</dbReference>
<dbReference type="InterPro" id="IPR036034">
    <property type="entry name" value="PDZ_sf"/>
</dbReference>
<dbReference type="Pfam" id="PF13650">
    <property type="entry name" value="Asp_protease_2"/>
    <property type="match status" value="2"/>
</dbReference>
<feature type="signal peptide" evidence="2">
    <location>
        <begin position="1"/>
        <end position="19"/>
    </location>
</feature>
<evidence type="ECO:0000259" key="3">
    <source>
        <dbReference type="PROSITE" id="PS50175"/>
    </source>
</evidence>
<dbReference type="InterPro" id="IPR001995">
    <property type="entry name" value="Peptidase_A2_cat"/>
</dbReference>
<proteinExistence type="predicted"/>
<dbReference type="SMART" id="SM00228">
    <property type="entry name" value="PDZ"/>
    <property type="match status" value="1"/>
</dbReference>
<dbReference type="Proteomes" id="UP000251889">
    <property type="component" value="Unassembled WGS sequence"/>
</dbReference>
<dbReference type="InterPro" id="IPR001969">
    <property type="entry name" value="Aspartic_peptidase_AS"/>
</dbReference>
<dbReference type="InterPro" id="IPR021109">
    <property type="entry name" value="Peptidase_aspartic_dom_sf"/>
</dbReference>
<dbReference type="Pfam" id="PF13180">
    <property type="entry name" value="PDZ_2"/>
    <property type="match status" value="1"/>
</dbReference>
<name>A0A364YAP1_9BACT</name>
<gene>
    <name evidence="4" type="ORF">DQQ10_03700</name>
</gene>
<dbReference type="OrthoDB" id="3521766at2"/>
<dbReference type="PROSITE" id="PS00141">
    <property type="entry name" value="ASP_PROTEASE"/>
    <property type="match status" value="1"/>
</dbReference>
<keyword evidence="5" id="KW-1185">Reference proteome</keyword>
<evidence type="ECO:0000313" key="4">
    <source>
        <dbReference type="EMBL" id="RAW03202.1"/>
    </source>
</evidence>